<proteinExistence type="predicted"/>
<reference evidence="2" key="1">
    <citation type="submission" date="2015-07" db="EMBL/GenBank/DDBJ databases">
        <title>Genome Of Nitrogen-Fixing Cyanobacterium Nostoc piscinale CENA21 From Solimoes/Amazon River Floodplain Sediments And Comparative Genomics To Uncover Biosynthetic Natural Products Potential.</title>
        <authorList>
            <person name="Leao T.F."/>
            <person name="Leao P.N."/>
            <person name="Guimaraes P.I."/>
            <person name="de Melo A.G.C."/>
            <person name="Ramos R.T.J."/>
            <person name="Silva A."/>
            <person name="Fiore M.F."/>
            <person name="Schneider M.P.C."/>
        </authorList>
    </citation>
    <scope>NUCLEOTIDE SEQUENCE [LARGE SCALE GENOMIC DNA]</scope>
    <source>
        <strain evidence="2">CENA21</strain>
    </source>
</reference>
<sequence length="76" mass="8356">MKGSILTSPSTSLLRDYGWVILDLDPPACGDPLKKGVKGKIAPFSNNQQEVITVKAPLFKGGWGDQQETYHAKRKK</sequence>
<accession>A0A0M4TT42</accession>
<dbReference type="AlphaFoldDB" id="A0A0M4TT42"/>
<protein>
    <submittedName>
        <fullName evidence="1">Uncharacterized protein</fullName>
    </submittedName>
</protein>
<organism evidence="1 2">
    <name type="scientific">Nostoc piscinale CENA21</name>
    <dbReference type="NCBI Taxonomy" id="224013"/>
    <lineage>
        <taxon>Bacteria</taxon>
        <taxon>Bacillati</taxon>
        <taxon>Cyanobacteriota</taxon>
        <taxon>Cyanophyceae</taxon>
        <taxon>Nostocales</taxon>
        <taxon>Nostocaceae</taxon>
        <taxon>Nostoc</taxon>
    </lineage>
</organism>
<reference evidence="1 2" key="2">
    <citation type="journal article" date="2016" name="Genome Announc.">
        <title>Draft Genome Sequence of the N2-Fixing Cyanobacterium Nostoc piscinale CENA21, Isolated from the Brazilian Amazon Floodplain.</title>
        <authorList>
            <person name="Leao T."/>
            <person name="Guimaraes P.I."/>
            <person name="de Melo A.G."/>
            <person name="Ramos R.T."/>
            <person name="Leao P.N."/>
            <person name="Silva A."/>
            <person name="Fiore M.F."/>
            <person name="Schneider M.P."/>
        </authorList>
    </citation>
    <scope>NUCLEOTIDE SEQUENCE [LARGE SCALE GENOMIC DNA]</scope>
    <source>
        <strain evidence="1 2">CENA21</strain>
    </source>
</reference>
<dbReference type="PATRIC" id="fig|224013.5.peg.2"/>
<gene>
    <name evidence="1" type="ORF">ACX27_00010</name>
</gene>
<dbReference type="Proteomes" id="UP000062645">
    <property type="component" value="Chromosome"/>
</dbReference>
<keyword evidence="2" id="KW-1185">Reference proteome</keyword>
<name>A0A0M4TT42_9NOSO</name>
<dbReference type="EMBL" id="CP012036">
    <property type="protein sequence ID" value="ALF51589.1"/>
    <property type="molecule type" value="Genomic_DNA"/>
</dbReference>
<evidence type="ECO:0000313" key="1">
    <source>
        <dbReference type="EMBL" id="ALF51589.1"/>
    </source>
</evidence>
<evidence type="ECO:0000313" key="2">
    <source>
        <dbReference type="Proteomes" id="UP000062645"/>
    </source>
</evidence>
<dbReference type="KEGG" id="npz:ACX27_00010"/>